<organism evidence="1 2">
    <name type="scientific">Bionectria ochroleuca</name>
    <name type="common">Gliocladium roseum</name>
    <dbReference type="NCBI Taxonomy" id="29856"/>
    <lineage>
        <taxon>Eukaryota</taxon>
        <taxon>Fungi</taxon>
        <taxon>Dikarya</taxon>
        <taxon>Ascomycota</taxon>
        <taxon>Pezizomycotina</taxon>
        <taxon>Sordariomycetes</taxon>
        <taxon>Hypocreomycetidae</taxon>
        <taxon>Hypocreales</taxon>
        <taxon>Bionectriaceae</taxon>
        <taxon>Clonostachys</taxon>
    </lineage>
</organism>
<comment type="caution">
    <text evidence="1">The sequence shown here is derived from an EMBL/GenBank/DDBJ whole genome shotgun (WGS) entry which is preliminary data.</text>
</comment>
<proteinExistence type="predicted"/>
<reference evidence="1" key="1">
    <citation type="submission" date="2020-10" db="EMBL/GenBank/DDBJ databases">
        <title>High-Quality Genome Resource of Clonostachys rosea strain S41 by Oxford Nanopore Long-Read Sequencing.</title>
        <authorList>
            <person name="Wang H."/>
        </authorList>
    </citation>
    <scope>NUCLEOTIDE SEQUENCE</scope>
    <source>
        <strain evidence="1">S41</strain>
    </source>
</reference>
<evidence type="ECO:0000313" key="1">
    <source>
        <dbReference type="EMBL" id="KAF9748853.1"/>
    </source>
</evidence>
<gene>
    <name evidence="1" type="ORF">IM811_016648</name>
</gene>
<accession>A0A8H7KE84</accession>
<protein>
    <submittedName>
        <fullName evidence="1">Uncharacterized protein</fullName>
    </submittedName>
</protein>
<dbReference type="EMBL" id="JADCTT010000008">
    <property type="protein sequence ID" value="KAF9748853.1"/>
    <property type="molecule type" value="Genomic_DNA"/>
</dbReference>
<dbReference type="AlphaFoldDB" id="A0A8H7KE84"/>
<evidence type="ECO:0000313" key="2">
    <source>
        <dbReference type="Proteomes" id="UP000616885"/>
    </source>
</evidence>
<sequence length="125" mass="13704">MEARNIELTYPTAMAGIAGVITPKVTRPRGGFERCMVLKFAQSSVSHQQTYGHRHIEAGKVFSETWAQSQKANVCAKSPTSERSLTAPHWGRWTEPLLQEAEPAVQTAGRVGFVATRRSPIALLA</sequence>
<dbReference type="Proteomes" id="UP000616885">
    <property type="component" value="Unassembled WGS sequence"/>
</dbReference>
<name>A0A8H7KE84_BIOOC</name>